<dbReference type="EMBL" id="VXIV02000604">
    <property type="protein sequence ID" value="KAF6037219.1"/>
    <property type="molecule type" value="Genomic_DNA"/>
</dbReference>
<feature type="active site" description="Proton donor/acceptor" evidence="10">
    <location>
        <position position="403"/>
    </location>
</feature>
<name>A0A7J7KF06_BUGNE</name>
<dbReference type="OrthoDB" id="3626597at2759"/>
<dbReference type="InterPro" id="IPR057246">
    <property type="entry name" value="CARBOXYPEPT_ZN_1"/>
</dbReference>
<evidence type="ECO:0000256" key="8">
    <source>
        <dbReference type="ARBA" id="ARBA00022833"/>
    </source>
</evidence>
<protein>
    <recommendedName>
        <fullName evidence="12">Peptidase M14 domain-containing protein</fullName>
    </recommendedName>
</protein>
<evidence type="ECO:0000256" key="11">
    <source>
        <dbReference type="SAM" id="SignalP"/>
    </source>
</evidence>
<evidence type="ECO:0000259" key="12">
    <source>
        <dbReference type="PROSITE" id="PS52035"/>
    </source>
</evidence>
<sequence>MRLPLYILLYLLVTSVTYSVTKRLELTLVDLKKINDESLVKKMMYMVHSLDNPKVDIRRSKRTHSLIIETEDPRLLSLIIHRFKTELNIPPGALTTRQLPEVKVKNTYRLHKRSLGEFDITAYNSHESVNDYLDELSISYPDLVTTKIIGYTHQNRSIKILINTHIDSAMYVNSLLLAQINNQKSGAKPKVFIDGGQHAREWISPAVVTHMIHQLISGYYKGDDRLRSLVTKYEFHMLPILNPDGYVYSYSDHGIRLWRKNMNNVTTTNCTGVDLNRNWDFHWAGRGGSRDECSIVYQGQSAFSEKETKATSDYILSYQGQWHSYFSFHSFGQLILFPYSHTAAPNPDYEKHRSAAKSLAAGIKSVNNRRYTVGAVGMILYEASGSSESWAYSIGVPYSYTLELPDLFTFVVPTDVIEPTANELLQGLVEYFQLIEEEDPKVYKQLVANVTESLPTREDNYQTSDSLYSSERRNSQNIFLLLCLTMMWGIIYY</sequence>
<comment type="similarity">
    <text evidence="2 10">Belongs to the peptidase M14 family.</text>
</comment>
<dbReference type="CDD" id="cd03860">
    <property type="entry name" value="M14_CP_A-B_like"/>
    <property type="match status" value="1"/>
</dbReference>
<dbReference type="PROSITE" id="PS52035">
    <property type="entry name" value="PEPTIDASE_M14"/>
    <property type="match status" value="1"/>
</dbReference>
<keyword evidence="9" id="KW-0482">Metalloprotease</keyword>
<evidence type="ECO:0000256" key="9">
    <source>
        <dbReference type="ARBA" id="ARBA00023049"/>
    </source>
</evidence>
<reference evidence="13" key="1">
    <citation type="submission" date="2020-06" db="EMBL/GenBank/DDBJ databases">
        <title>Draft genome of Bugula neritina, a colonial animal packing powerful symbionts and potential medicines.</title>
        <authorList>
            <person name="Rayko M."/>
        </authorList>
    </citation>
    <scope>NUCLEOTIDE SEQUENCE [LARGE SCALE GENOMIC DNA]</scope>
    <source>
        <strain evidence="13">Kwan_BN1</strain>
    </source>
</reference>
<dbReference type="PRINTS" id="PR00765">
    <property type="entry name" value="CRBOXYPTASEA"/>
</dbReference>
<dbReference type="SUPFAM" id="SSF53187">
    <property type="entry name" value="Zn-dependent exopeptidases"/>
    <property type="match status" value="1"/>
</dbReference>
<dbReference type="PROSITE" id="PS00132">
    <property type="entry name" value="CARBOXYPEPT_ZN_1"/>
    <property type="match status" value="1"/>
</dbReference>
<organism evidence="13 14">
    <name type="scientific">Bugula neritina</name>
    <name type="common">Brown bryozoan</name>
    <name type="synonym">Sertularia neritina</name>
    <dbReference type="NCBI Taxonomy" id="10212"/>
    <lineage>
        <taxon>Eukaryota</taxon>
        <taxon>Metazoa</taxon>
        <taxon>Spiralia</taxon>
        <taxon>Lophotrochozoa</taxon>
        <taxon>Bryozoa</taxon>
        <taxon>Gymnolaemata</taxon>
        <taxon>Cheilostomatida</taxon>
        <taxon>Flustrina</taxon>
        <taxon>Buguloidea</taxon>
        <taxon>Bugulidae</taxon>
        <taxon>Bugula</taxon>
    </lineage>
</organism>
<feature type="chain" id="PRO_5029703302" description="Peptidase M14 domain-containing protein" evidence="11">
    <location>
        <begin position="20"/>
        <end position="493"/>
    </location>
</feature>
<evidence type="ECO:0000256" key="4">
    <source>
        <dbReference type="ARBA" id="ARBA00022670"/>
    </source>
</evidence>
<evidence type="ECO:0000256" key="1">
    <source>
        <dbReference type="ARBA" id="ARBA00001947"/>
    </source>
</evidence>
<comment type="caution">
    <text evidence="13">The sequence shown here is derived from an EMBL/GenBank/DDBJ whole genome shotgun (WGS) entry which is preliminary data.</text>
</comment>
<dbReference type="SMART" id="SM00631">
    <property type="entry name" value="Zn_pept"/>
    <property type="match status" value="1"/>
</dbReference>
<evidence type="ECO:0000256" key="2">
    <source>
        <dbReference type="ARBA" id="ARBA00005988"/>
    </source>
</evidence>
<evidence type="ECO:0000256" key="7">
    <source>
        <dbReference type="ARBA" id="ARBA00022801"/>
    </source>
</evidence>
<comment type="cofactor">
    <cofactor evidence="1">
        <name>Zn(2+)</name>
        <dbReference type="ChEBI" id="CHEBI:29105"/>
    </cofactor>
</comment>
<evidence type="ECO:0000313" key="14">
    <source>
        <dbReference type="Proteomes" id="UP000593567"/>
    </source>
</evidence>
<keyword evidence="14" id="KW-1185">Reference proteome</keyword>
<evidence type="ECO:0000256" key="10">
    <source>
        <dbReference type="PROSITE-ProRule" id="PRU01379"/>
    </source>
</evidence>
<feature type="signal peptide" evidence="11">
    <location>
        <begin position="1"/>
        <end position="19"/>
    </location>
</feature>
<dbReference type="GO" id="GO:0006508">
    <property type="term" value="P:proteolysis"/>
    <property type="evidence" value="ECO:0007669"/>
    <property type="project" value="UniProtKB-KW"/>
</dbReference>
<dbReference type="InterPro" id="IPR000834">
    <property type="entry name" value="Peptidase_M14"/>
</dbReference>
<keyword evidence="3" id="KW-0121">Carboxypeptidase</keyword>
<dbReference type="AlphaFoldDB" id="A0A7J7KF06"/>
<gene>
    <name evidence="13" type="ORF">EB796_004474</name>
</gene>
<dbReference type="Gene3D" id="3.40.630.10">
    <property type="entry name" value="Zn peptidases"/>
    <property type="match status" value="1"/>
</dbReference>
<proteinExistence type="inferred from homology"/>
<dbReference type="GO" id="GO:0005615">
    <property type="term" value="C:extracellular space"/>
    <property type="evidence" value="ECO:0007669"/>
    <property type="project" value="TreeGrafter"/>
</dbReference>
<evidence type="ECO:0000313" key="13">
    <source>
        <dbReference type="EMBL" id="KAF6037219.1"/>
    </source>
</evidence>
<evidence type="ECO:0000256" key="6">
    <source>
        <dbReference type="ARBA" id="ARBA00022729"/>
    </source>
</evidence>
<keyword evidence="7" id="KW-0378">Hydrolase</keyword>
<keyword evidence="8" id="KW-0862">Zinc</keyword>
<dbReference type="FunFam" id="3.40.630.10:FF:000084">
    <property type="entry name" value="Carboxypeptidase B2"/>
    <property type="match status" value="1"/>
</dbReference>
<evidence type="ECO:0000256" key="3">
    <source>
        <dbReference type="ARBA" id="ARBA00022645"/>
    </source>
</evidence>
<dbReference type="Pfam" id="PF00246">
    <property type="entry name" value="Peptidase_M14"/>
    <property type="match status" value="1"/>
</dbReference>
<keyword evidence="5" id="KW-0479">Metal-binding</keyword>
<dbReference type="Proteomes" id="UP000593567">
    <property type="component" value="Unassembled WGS sequence"/>
</dbReference>
<dbReference type="GO" id="GO:0004181">
    <property type="term" value="F:metallocarboxypeptidase activity"/>
    <property type="evidence" value="ECO:0007669"/>
    <property type="project" value="InterPro"/>
</dbReference>
<dbReference type="PANTHER" id="PTHR11705">
    <property type="entry name" value="PROTEASE FAMILY M14 CARBOXYPEPTIDASE A,B"/>
    <property type="match status" value="1"/>
</dbReference>
<dbReference type="PANTHER" id="PTHR11705:SF143">
    <property type="entry name" value="SLL0236 PROTEIN"/>
    <property type="match status" value="1"/>
</dbReference>
<accession>A0A7J7KF06</accession>
<keyword evidence="6 11" id="KW-0732">Signal</keyword>
<feature type="domain" description="Peptidase M14" evidence="12">
    <location>
        <begin position="122"/>
        <end position="435"/>
    </location>
</feature>
<evidence type="ECO:0000256" key="5">
    <source>
        <dbReference type="ARBA" id="ARBA00022723"/>
    </source>
</evidence>
<dbReference type="GO" id="GO:0008270">
    <property type="term" value="F:zinc ion binding"/>
    <property type="evidence" value="ECO:0007669"/>
    <property type="project" value="InterPro"/>
</dbReference>
<keyword evidence="4" id="KW-0645">Protease</keyword>